<keyword evidence="2" id="KW-1185">Reference proteome</keyword>
<proteinExistence type="predicted"/>
<sequence length="100" mass="11144">MAMLSRTLRLTGELEPEIETIEFARSVLAEIEAFGPDFGLSGEYGQRFSYRVNFEETASSEPTRFDGVVDLVQATIEVTDRHSDHEPAQFVQIFAMTGGP</sequence>
<dbReference type="Proteomes" id="UP000474757">
    <property type="component" value="Unassembled WGS sequence"/>
</dbReference>
<reference evidence="1 2" key="1">
    <citation type="submission" date="2020-02" db="EMBL/GenBank/DDBJ databases">
        <title>Pseudoroseicyclus tamarix, sp. nov., isolated from offshore sediment of a Tamarix chinensis forest.</title>
        <authorList>
            <person name="Gai Y."/>
        </authorList>
    </citation>
    <scope>NUCLEOTIDE SEQUENCE [LARGE SCALE GENOMIC DNA]</scope>
    <source>
        <strain evidence="1 2">CLL3-39</strain>
    </source>
</reference>
<name>A0A6B2JWI3_9RHOB</name>
<organism evidence="1 2">
    <name type="scientific">Pseudoroseicyclus tamaricis</name>
    <dbReference type="NCBI Taxonomy" id="2705421"/>
    <lineage>
        <taxon>Bacteria</taxon>
        <taxon>Pseudomonadati</taxon>
        <taxon>Pseudomonadota</taxon>
        <taxon>Alphaproteobacteria</taxon>
        <taxon>Rhodobacterales</taxon>
        <taxon>Paracoccaceae</taxon>
        <taxon>Pseudoroseicyclus</taxon>
    </lineage>
</organism>
<accession>A0A6B2JWI3</accession>
<comment type="caution">
    <text evidence="1">The sequence shown here is derived from an EMBL/GenBank/DDBJ whole genome shotgun (WGS) entry which is preliminary data.</text>
</comment>
<evidence type="ECO:0000313" key="2">
    <source>
        <dbReference type="Proteomes" id="UP000474757"/>
    </source>
</evidence>
<dbReference type="AlphaFoldDB" id="A0A6B2JWI3"/>
<evidence type="ECO:0000313" key="1">
    <source>
        <dbReference type="EMBL" id="NDV00574.1"/>
    </source>
</evidence>
<dbReference type="EMBL" id="JAAGAB010000001">
    <property type="protein sequence ID" value="NDV00574.1"/>
    <property type="molecule type" value="Genomic_DNA"/>
</dbReference>
<gene>
    <name evidence="1" type="ORF">GZA08_06275</name>
</gene>
<dbReference type="RefSeq" id="WP_163891019.1">
    <property type="nucleotide sequence ID" value="NZ_JAAFYS010000001.1"/>
</dbReference>
<protein>
    <submittedName>
        <fullName evidence="1">Uncharacterized protein</fullName>
    </submittedName>
</protein>